<evidence type="ECO:0000256" key="4">
    <source>
        <dbReference type="ARBA" id="ARBA00022806"/>
    </source>
</evidence>
<dbReference type="STRING" id="1123350.SAMN02744040_00919"/>
<accession>A0A1M5QFU0</accession>
<evidence type="ECO:0000259" key="8">
    <source>
        <dbReference type="Pfam" id="PF12705"/>
    </source>
</evidence>
<evidence type="ECO:0000313" key="10">
    <source>
        <dbReference type="Proteomes" id="UP000242520"/>
    </source>
</evidence>
<dbReference type="EMBL" id="FQXH01000008">
    <property type="protein sequence ID" value="SHH12932.1"/>
    <property type="molecule type" value="Genomic_DNA"/>
</dbReference>
<keyword evidence="7" id="KW-0234">DNA repair</keyword>
<dbReference type="Proteomes" id="UP000242520">
    <property type="component" value="Unassembled WGS sequence"/>
</dbReference>
<dbReference type="Pfam" id="PF12705">
    <property type="entry name" value="PDDEXK_1"/>
    <property type="match status" value="2"/>
</dbReference>
<dbReference type="OrthoDB" id="306181at2"/>
<keyword evidence="1" id="KW-0547">Nucleotide-binding</keyword>
<reference evidence="10" key="1">
    <citation type="submission" date="2016-11" db="EMBL/GenBank/DDBJ databases">
        <authorList>
            <person name="Varghese N."/>
            <person name="Submissions S."/>
        </authorList>
    </citation>
    <scope>NUCLEOTIDE SEQUENCE [LARGE SCALE GENOMIC DNA]</scope>
    <source>
        <strain evidence="10">DSM 15285</strain>
    </source>
</reference>
<keyword evidence="2" id="KW-0227">DNA damage</keyword>
<dbReference type="GO" id="GO:0005524">
    <property type="term" value="F:ATP binding"/>
    <property type="evidence" value="ECO:0007669"/>
    <property type="project" value="UniProtKB-KW"/>
</dbReference>
<organism evidence="9 10">
    <name type="scientific">Tepidibacter thalassicus DSM 15285</name>
    <dbReference type="NCBI Taxonomy" id="1123350"/>
    <lineage>
        <taxon>Bacteria</taxon>
        <taxon>Bacillati</taxon>
        <taxon>Bacillota</taxon>
        <taxon>Clostridia</taxon>
        <taxon>Peptostreptococcales</taxon>
        <taxon>Peptostreptococcaceae</taxon>
        <taxon>Tepidibacter</taxon>
    </lineage>
</organism>
<dbReference type="InterPro" id="IPR011604">
    <property type="entry name" value="PDDEXK-like_dom_sf"/>
</dbReference>
<evidence type="ECO:0000256" key="6">
    <source>
        <dbReference type="ARBA" id="ARBA00023125"/>
    </source>
</evidence>
<feature type="domain" description="PD-(D/E)XK endonuclease-like" evidence="8">
    <location>
        <begin position="9"/>
        <end position="62"/>
    </location>
</feature>
<dbReference type="AlphaFoldDB" id="A0A1M5QFU0"/>
<keyword evidence="5" id="KW-0067">ATP-binding</keyword>
<dbReference type="GO" id="GO:0004386">
    <property type="term" value="F:helicase activity"/>
    <property type="evidence" value="ECO:0007669"/>
    <property type="project" value="UniProtKB-KW"/>
</dbReference>
<protein>
    <submittedName>
        <fullName evidence="9">PD-(D/E)XK nuclease superfamily protein</fullName>
    </submittedName>
</protein>
<sequence length="225" mass="27530">MEKLKNIYFSQSCIDTYDTCKLKFKKIYIDNINWSGDNKNFGSKFHLLAQRYYVGIDTNLDKTKEEYVFFENLKKFLRRDKNMYPEYTIRYKRGDLKLLAKIDLLKIEENKITIYDWKTNKSKLDRYQLENSYQTKIYLHNVTENFKVLPKNVTLIYYNPRFNEFLEVYYSDEKHLKYKLELKNKIIEIVNQKVFDEKLGKHCKFCQFNAICNEQWTNIDFLLDY</sequence>
<dbReference type="Gene3D" id="3.90.320.10">
    <property type="match status" value="1"/>
</dbReference>
<evidence type="ECO:0000313" key="9">
    <source>
        <dbReference type="EMBL" id="SHH12932.1"/>
    </source>
</evidence>
<keyword evidence="3" id="KW-0378">Hydrolase</keyword>
<feature type="domain" description="PD-(D/E)XK endonuclease-like" evidence="8">
    <location>
        <begin position="85"/>
        <end position="213"/>
    </location>
</feature>
<name>A0A1M5QFU0_9FIRM</name>
<evidence type="ECO:0000256" key="1">
    <source>
        <dbReference type="ARBA" id="ARBA00022741"/>
    </source>
</evidence>
<dbReference type="RefSeq" id="WP_072724114.1">
    <property type="nucleotide sequence ID" value="NZ_FQXH01000008.1"/>
</dbReference>
<dbReference type="GO" id="GO:0006281">
    <property type="term" value="P:DNA repair"/>
    <property type="evidence" value="ECO:0007669"/>
    <property type="project" value="UniProtKB-KW"/>
</dbReference>
<gene>
    <name evidence="9" type="ORF">SAMN02744040_00919</name>
</gene>
<keyword evidence="10" id="KW-1185">Reference proteome</keyword>
<keyword evidence="4" id="KW-0347">Helicase</keyword>
<dbReference type="GO" id="GO:0003677">
    <property type="term" value="F:DNA binding"/>
    <property type="evidence" value="ECO:0007669"/>
    <property type="project" value="UniProtKB-KW"/>
</dbReference>
<evidence type="ECO:0000256" key="7">
    <source>
        <dbReference type="ARBA" id="ARBA00023204"/>
    </source>
</evidence>
<evidence type="ECO:0000256" key="2">
    <source>
        <dbReference type="ARBA" id="ARBA00022763"/>
    </source>
</evidence>
<evidence type="ECO:0000256" key="5">
    <source>
        <dbReference type="ARBA" id="ARBA00022840"/>
    </source>
</evidence>
<keyword evidence="6" id="KW-0238">DNA-binding</keyword>
<dbReference type="InterPro" id="IPR038726">
    <property type="entry name" value="PDDEXK_AddAB-type"/>
</dbReference>
<proteinExistence type="predicted"/>
<dbReference type="GO" id="GO:0016787">
    <property type="term" value="F:hydrolase activity"/>
    <property type="evidence" value="ECO:0007669"/>
    <property type="project" value="UniProtKB-KW"/>
</dbReference>
<evidence type="ECO:0000256" key="3">
    <source>
        <dbReference type="ARBA" id="ARBA00022801"/>
    </source>
</evidence>